<name>A0A8J7S012_9PROT</name>
<dbReference type="InterPro" id="IPR005149">
    <property type="entry name" value="Tscrpt_reg_PadR_N"/>
</dbReference>
<dbReference type="Proteomes" id="UP000672602">
    <property type="component" value="Unassembled WGS sequence"/>
</dbReference>
<dbReference type="Pfam" id="PF03551">
    <property type="entry name" value="PadR"/>
    <property type="match status" value="1"/>
</dbReference>
<dbReference type="RefSeq" id="WP_210681980.1">
    <property type="nucleotide sequence ID" value="NZ_JAGMWN010000004.1"/>
</dbReference>
<dbReference type="Gene3D" id="1.10.10.10">
    <property type="entry name" value="Winged helix-like DNA-binding domain superfamily/Winged helix DNA-binding domain"/>
    <property type="match status" value="1"/>
</dbReference>
<keyword evidence="3" id="KW-1185">Reference proteome</keyword>
<reference evidence="2" key="1">
    <citation type="submission" date="2021-04" db="EMBL/GenBank/DDBJ databases">
        <authorList>
            <person name="Zhang D.-C."/>
        </authorList>
    </citation>
    <scope>NUCLEOTIDE SEQUENCE</scope>
    <source>
        <strain evidence="2">CGMCC 1.15697</strain>
    </source>
</reference>
<evidence type="ECO:0000313" key="2">
    <source>
        <dbReference type="EMBL" id="MBP5857395.1"/>
    </source>
</evidence>
<evidence type="ECO:0000313" key="3">
    <source>
        <dbReference type="Proteomes" id="UP000672602"/>
    </source>
</evidence>
<evidence type="ECO:0000259" key="1">
    <source>
        <dbReference type="Pfam" id="PF03551"/>
    </source>
</evidence>
<dbReference type="AlphaFoldDB" id="A0A8J7S012"/>
<dbReference type="InterPro" id="IPR036388">
    <property type="entry name" value="WH-like_DNA-bd_sf"/>
</dbReference>
<protein>
    <submittedName>
        <fullName evidence="2">PadR family transcriptional regulator</fullName>
    </submittedName>
</protein>
<sequence>MDVKTTCLGVLAMGESSGYEIRKHFEEGPFSHFAEGGFGSIYPALNRLTADGLIDCSEQAQEKRPDKKVYRINERGFAALLDALGKAPAEDRYKSDLLFILFFADHMSPERLEGLIDARIAFYDEKLAHMSVRGADICGAGGAGPDFVCGFGQAVYQTARDYLNDNKAALIDRVTARRETNAAE</sequence>
<comment type="caution">
    <text evidence="2">The sequence shown here is derived from an EMBL/GenBank/DDBJ whole genome shotgun (WGS) entry which is preliminary data.</text>
</comment>
<feature type="domain" description="Transcription regulator PadR N-terminal" evidence="1">
    <location>
        <begin position="8"/>
        <end position="80"/>
    </location>
</feature>
<dbReference type="InterPro" id="IPR036390">
    <property type="entry name" value="WH_DNA-bd_sf"/>
</dbReference>
<organism evidence="2 3">
    <name type="scientific">Marivibrio halodurans</name>
    <dbReference type="NCBI Taxonomy" id="2039722"/>
    <lineage>
        <taxon>Bacteria</taxon>
        <taxon>Pseudomonadati</taxon>
        <taxon>Pseudomonadota</taxon>
        <taxon>Alphaproteobacteria</taxon>
        <taxon>Rhodospirillales</taxon>
        <taxon>Rhodospirillaceae</taxon>
        <taxon>Marivibrio</taxon>
    </lineage>
</organism>
<accession>A0A8J7S012</accession>
<dbReference type="PANTHER" id="PTHR43252:SF6">
    <property type="entry name" value="NEGATIVE TRANSCRIPTION REGULATOR PADR"/>
    <property type="match status" value="1"/>
</dbReference>
<dbReference type="PANTHER" id="PTHR43252">
    <property type="entry name" value="TRANSCRIPTIONAL REGULATOR YQJI"/>
    <property type="match status" value="1"/>
</dbReference>
<proteinExistence type="predicted"/>
<dbReference type="EMBL" id="JAGMWN010000004">
    <property type="protein sequence ID" value="MBP5857395.1"/>
    <property type="molecule type" value="Genomic_DNA"/>
</dbReference>
<gene>
    <name evidence="2" type="ORF">KAJ83_10275</name>
</gene>
<dbReference type="SUPFAM" id="SSF46785">
    <property type="entry name" value="Winged helix' DNA-binding domain"/>
    <property type="match status" value="1"/>
</dbReference>